<organism evidence="2 3">
    <name type="scientific">Sinanodonta woodiana</name>
    <name type="common">Chinese pond mussel</name>
    <name type="synonym">Anodonta woodiana</name>
    <dbReference type="NCBI Taxonomy" id="1069815"/>
    <lineage>
        <taxon>Eukaryota</taxon>
        <taxon>Metazoa</taxon>
        <taxon>Spiralia</taxon>
        <taxon>Lophotrochozoa</taxon>
        <taxon>Mollusca</taxon>
        <taxon>Bivalvia</taxon>
        <taxon>Autobranchia</taxon>
        <taxon>Heteroconchia</taxon>
        <taxon>Palaeoheterodonta</taxon>
        <taxon>Unionida</taxon>
        <taxon>Unionoidea</taxon>
        <taxon>Unionidae</taxon>
        <taxon>Unioninae</taxon>
        <taxon>Sinanodonta</taxon>
    </lineage>
</organism>
<evidence type="ECO:0000313" key="2">
    <source>
        <dbReference type="EMBL" id="KAL3852964.1"/>
    </source>
</evidence>
<dbReference type="Proteomes" id="UP001634394">
    <property type="component" value="Unassembled WGS sequence"/>
</dbReference>
<accession>A0ABD3UU02</accession>
<evidence type="ECO:0000256" key="1">
    <source>
        <dbReference type="SAM" id="MobiDB-lite"/>
    </source>
</evidence>
<sequence>MGPFHKPKNSSKSIRSSNNMPVKLEKETSNENLGKQQSLDLFTLEDFQITPLLKYEKPIHSPGHILCQARTSTPKDLLFASESASSLICRDSPTFQNGQSKFRKSTNRALDPGIQNINSQDDEFKFAHSQCHTKQTKFLNETYVEADEREKEINQTRYGLMNERHLKKTEKYRYKLDRDFQFSSPYVLDKGMTWGETEKTFQESYIRRESDSKMFAKTSEQVQISHHNIAISESPMYVLDSQGVCVSDSLHSTQNSLLLDEKNSANINALETSKHKLFNMKTEHIKNIWTKKSTRKKPVQEIYVPENMRTPQMECKFFKGTQILDLEVHGDEHNGKENCEDHIKNTEEIDEVFHIFQYPIFPALEENAEDDKERRSSSPKPAKEFPQSLAIDHDDMIAASTMSYMSEFWEKNKSAVYNPNHHSAKKPKLELWCSPTVTGPDVENKESSLTQERHLKQIGDVVQEVCQLDDQDMCDNMFSQDTDTANQDADLDEADIFIISLGYDQVENVPLPEDRNASADKTPEPKNPPSSATKSRSCEDLSTTEVHEDIQIKENAGKTDRMAGFASQVHSSCENSVYLDKNRGDIDKEVVEMHPRNIFNQYEISDEHIKLQTTEVNQDSSQNQSSYEKLDEKVNSQISKTDIKELHKSAKPEQLDDIAESVVSCANQNAFHQNYMGSENEVLNKTCIMFTTVSCSKTDDSTFCDDLSRPNLIRDKASLDFTKDATLYDGVLAQHDLVNEMNDQSKKSYTDMATSPIVTEKISRSAQSSPDLTDKYSDNPIIPRLEVLTQKTLSLKPISYYYRQLAMKEIKHVSCQTEILNPKHFELTSNEM</sequence>
<feature type="compositionally biased region" description="Basic and acidic residues" evidence="1">
    <location>
        <begin position="512"/>
        <end position="524"/>
    </location>
</feature>
<dbReference type="EMBL" id="JBJQND010000015">
    <property type="protein sequence ID" value="KAL3852964.1"/>
    <property type="molecule type" value="Genomic_DNA"/>
</dbReference>
<feature type="region of interest" description="Disordered" evidence="1">
    <location>
        <begin position="614"/>
        <end position="633"/>
    </location>
</feature>
<evidence type="ECO:0000313" key="3">
    <source>
        <dbReference type="Proteomes" id="UP001634394"/>
    </source>
</evidence>
<feature type="region of interest" description="Disordered" evidence="1">
    <location>
        <begin position="509"/>
        <end position="545"/>
    </location>
</feature>
<name>A0ABD3UU02_SINWO</name>
<dbReference type="AlphaFoldDB" id="A0ABD3UU02"/>
<feature type="compositionally biased region" description="Polar residues" evidence="1">
    <location>
        <begin position="614"/>
        <end position="627"/>
    </location>
</feature>
<reference evidence="2 3" key="1">
    <citation type="submission" date="2024-11" db="EMBL/GenBank/DDBJ databases">
        <title>Chromosome-level genome assembly of the freshwater bivalve Anodonta woodiana.</title>
        <authorList>
            <person name="Chen X."/>
        </authorList>
    </citation>
    <scope>NUCLEOTIDE SEQUENCE [LARGE SCALE GENOMIC DNA]</scope>
    <source>
        <strain evidence="2">MN2024</strain>
        <tissue evidence="2">Gills</tissue>
    </source>
</reference>
<proteinExistence type="predicted"/>
<feature type="region of interest" description="Disordered" evidence="1">
    <location>
        <begin position="1"/>
        <end position="32"/>
    </location>
</feature>
<feature type="compositionally biased region" description="Polar residues" evidence="1">
    <location>
        <begin position="529"/>
        <end position="544"/>
    </location>
</feature>
<feature type="region of interest" description="Disordered" evidence="1">
    <location>
        <begin position="367"/>
        <end position="387"/>
    </location>
</feature>
<keyword evidence="3" id="KW-1185">Reference proteome</keyword>
<comment type="caution">
    <text evidence="2">The sequence shown here is derived from an EMBL/GenBank/DDBJ whole genome shotgun (WGS) entry which is preliminary data.</text>
</comment>
<protein>
    <submittedName>
        <fullName evidence="2">Uncharacterized protein</fullName>
    </submittedName>
</protein>
<gene>
    <name evidence="2" type="ORF">ACJMK2_016569</name>
</gene>
<feature type="compositionally biased region" description="Low complexity" evidence="1">
    <location>
        <begin position="10"/>
        <end position="19"/>
    </location>
</feature>